<evidence type="ECO:0000313" key="2">
    <source>
        <dbReference type="Proteomes" id="UP000703269"/>
    </source>
</evidence>
<dbReference type="Proteomes" id="UP000703269">
    <property type="component" value="Unassembled WGS sequence"/>
</dbReference>
<evidence type="ECO:0000313" key="1">
    <source>
        <dbReference type="EMBL" id="GJE96791.1"/>
    </source>
</evidence>
<name>A0A9P3LIR1_9APHY</name>
<proteinExistence type="predicted"/>
<dbReference type="EMBL" id="BPQB01000064">
    <property type="protein sequence ID" value="GJE96791.1"/>
    <property type="molecule type" value="Genomic_DNA"/>
</dbReference>
<organism evidence="1 2">
    <name type="scientific">Phanerochaete sordida</name>
    <dbReference type="NCBI Taxonomy" id="48140"/>
    <lineage>
        <taxon>Eukaryota</taxon>
        <taxon>Fungi</taxon>
        <taxon>Dikarya</taxon>
        <taxon>Basidiomycota</taxon>
        <taxon>Agaricomycotina</taxon>
        <taxon>Agaricomycetes</taxon>
        <taxon>Polyporales</taxon>
        <taxon>Phanerochaetaceae</taxon>
        <taxon>Phanerochaete</taxon>
    </lineage>
</organism>
<reference evidence="1 2" key="1">
    <citation type="submission" date="2021-08" db="EMBL/GenBank/DDBJ databases">
        <title>Draft Genome Sequence of Phanerochaete sordida strain YK-624.</title>
        <authorList>
            <person name="Mori T."/>
            <person name="Dohra H."/>
            <person name="Suzuki T."/>
            <person name="Kawagishi H."/>
            <person name="Hirai H."/>
        </authorList>
    </citation>
    <scope>NUCLEOTIDE SEQUENCE [LARGE SCALE GENOMIC DNA]</scope>
    <source>
        <strain evidence="1 2">YK-624</strain>
    </source>
</reference>
<accession>A0A9P3LIR1</accession>
<dbReference type="AlphaFoldDB" id="A0A9P3LIR1"/>
<comment type="caution">
    <text evidence="1">The sequence shown here is derived from an EMBL/GenBank/DDBJ whole genome shotgun (WGS) entry which is preliminary data.</text>
</comment>
<sequence>MGLIREGTILGFQGRAFGPRPHCPCTTHNHHLDGTASGRCKSTCKGNIRGFGEPDLPASSSTRIRTFLGIHVIPLERCEHRTCVDAASSRDRQRDARDYFTDHVLT</sequence>
<gene>
    <name evidence="1" type="ORF">PsYK624_129970</name>
</gene>
<protein>
    <submittedName>
        <fullName evidence="1">Uncharacterized protein</fullName>
    </submittedName>
</protein>
<keyword evidence="2" id="KW-1185">Reference proteome</keyword>